<proteinExistence type="predicted"/>
<feature type="compositionally biased region" description="Low complexity" evidence="1">
    <location>
        <begin position="74"/>
        <end position="85"/>
    </location>
</feature>
<dbReference type="AlphaFoldDB" id="A0A9Q1FP23"/>
<comment type="caution">
    <text evidence="2">The sequence shown here is derived from an EMBL/GenBank/DDBJ whole genome shotgun (WGS) entry which is preliminary data.</text>
</comment>
<evidence type="ECO:0000313" key="3">
    <source>
        <dbReference type="Proteomes" id="UP001152622"/>
    </source>
</evidence>
<name>A0A9Q1FP23_SYNKA</name>
<gene>
    <name evidence="2" type="ORF">SKAU_G00119590</name>
</gene>
<reference evidence="2" key="1">
    <citation type="journal article" date="2023" name="Science">
        <title>Genome structures resolve the early diversification of teleost fishes.</title>
        <authorList>
            <person name="Parey E."/>
            <person name="Louis A."/>
            <person name="Montfort J."/>
            <person name="Bouchez O."/>
            <person name="Roques C."/>
            <person name="Iampietro C."/>
            <person name="Lluch J."/>
            <person name="Castinel A."/>
            <person name="Donnadieu C."/>
            <person name="Desvignes T."/>
            <person name="Floi Bucao C."/>
            <person name="Jouanno E."/>
            <person name="Wen M."/>
            <person name="Mejri S."/>
            <person name="Dirks R."/>
            <person name="Jansen H."/>
            <person name="Henkel C."/>
            <person name="Chen W.J."/>
            <person name="Zahm M."/>
            <person name="Cabau C."/>
            <person name="Klopp C."/>
            <person name="Thompson A.W."/>
            <person name="Robinson-Rechavi M."/>
            <person name="Braasch I."/>
            <person name="Lecointre G."/>
            <person name="Bobe J."/>
            <person name="Postlethwait J.H."/>
            <person name="Berthelot C."/>
            <person name="Roest Crollius H."/>
            <person name="Guiguen Y."/>
        </authorList>
    </citation>
    <scope>NUCLEOTIDE SEQUENCE</scope>
    <source>
        <strain evidence="2">WJC10195</strain>
    </source>
</reference>
<dbReference type="EMBL" id="JAINUF010000004">
    <property type="protein sequence ID" value="KAJ8363128.1"/>
    <property type="molecule type" value="Genomic_DNA"/>
</dbReference>
<protein>
    <submittedName>
        <fullName evidence="2">Uncharacterized protein</fullName>
    </submittedName>
</protein>
<organism evidence="2 3">
    <name type="scientific">Synaphobranchus kaupii</name>
    <name type="common">Kaup's arrowtooth eel</name>
    <dbReference type="NCBI Taxonomy" id="118154"/>
    <lineage>
        <taxon>Eukaryota</taxon>
        <taxon>Metazoa</taxon>
        <taxon>Chordata</taxon>
        <taxon>Craniata</taxon>
        <taxon>Vertebrata</taxon>
        <taxon>Euteleostomi</taxon>
        <taxon>Actinopterygii</taxon>
        <taxon>Neopterygii</taxon>
        <taxon>Teleostei</taxon>
        <taxon>Anguilliformes</taxon>
        <taxon>Synaphobranchidae</taxon>
        <taxon>Synaphobranchus</taxon>
    </lineage>
</organism>
<feature type="region of interest" description="Disordered" evidence="1">
    <location>
        <begin position="72"/>
        <end position="140"/>
    </location>
</feature>
<dbReference type="Proteomes" id="UP001152622">
    <property type="component" value="Chromosome 4"/>
</dbReference>
<evidence type="ECO:0000256" key="1">
    <source>
        <dbReference type="SAM" id="MobiDB-lite"/>
    </source>
</evidence>
<evidence type="ECO:0000313" key="2">
    <source>
        <dbReference type="EMBL" id="KAJ8363128.1"/>
    </source>
</evidence>
<keyword evidence="3" id="KW-1185">Reference proteome</keyword>
<accession>A0A9Q1FP23</accession>
<feature type="compositionally biased region" description="Low complexity" evidence="1">
    <location>
        <begin position="98"/>
        <end position="107"/>
    </location>
</feature>
<sequence length="140" mass="15089">MHMQGFDDGAAVFLVKYGARSVTAQSRGGAGTSVQMTHWLLVTTGLPLKTHKPIAFPLLLSWLALARRRAGFGTSSVPPHSTPSPFGLESACGERPRSLSSPSPELPQCSSGFLKTLEPERSRRRTEGLTPTLPLPRCHV</sequence>
<feature type="compositionally biased region" description="Basic and acidic residues" evidence="1">
    <location>
        <begin position="117"/>
        <end position="127"/>
    </location>
</feature>